<feature type="compositionally biased region" description="Basic residues" evidence="1">
    <location>
        <begin position="105"/>
        <end position="135"/>
    </location>
</feature>
<organism evidence="2 3">
    <name type="scientific">Aphis gossypii</name>
    <name type="common">Cotton aphid</name>
    <dbReference type="NCBI Taxonomy" id="80765"/>
    <lineage>
        <taxon>Eukaryota</taxon>
        <taxon>Metazoa</taxon>
        <taxon>Ecdysozoa</taxon>
        <taxon>Arthropoda</taxon>
        <taxon>Hexapoda</taxon>
        <taxon>Insecta</taxon>
        <taxon>Pterygota</taxon>
        <taxon>Neoptera</taxon>
        <taxon>Paraneoptera</taxon>
        <taxon>Hemiptera</taxon>
        <taxon>Sternorrhyncha</taxon>
        <taxon>Aphidomorpha</taxon>
        <taxon>Aphidoidea</taxon>
        <taxon>Aphididae</taxon>
        <taxon>Aphidini</taxon>
        <taxon>Aphis</taxon>
        <taxon>Aphis</taxon>
    </lineage>
</organism>
<evidence type="ECO:0000313" key="2">
    <source>
        <dbReference type="EMBL" id="CAH1731778.1"/>
    </source>
</evidence>
<feature type="compositionally biased region" description="Basic residues" evidence="1">
    <location>
        <begin position="185"/>
        <end position="214"/>
    </location>
</feature>
<feature type="compositionally biased region" description="Basic residues" evidence="1">
    <location>
        <begin position="231"/>
        <end position="245"/>
    </location>
</feature>
<name>A0A9P0J7I2_APHGO</name>
<protein>
    <submittedName>
        <fullName evidence="2">Uncharacterized protein</fullName>
    </submittedName>
</protein>
<dbReference type="Proteomes" id="UP001154329">
    <property type="component" value="Chromosome 3"/>
</dbReference>
<feature type="region of interest" description="Disordered" evidence="1">
    <location>
        <begin position="1"/>
        <end position="21"/>
    </location>
</feature>
<evidence type="ECO:0000313" key="3">
    <source>
        <dbReference type="Proteomes" id="UP001154329"/>
    </source>
</evidence>
<feature type="compositionally biased region" description="Acidic residues" evidence="1">
    <location>
        <begin position="87"/>
        <end position="99"/>
    </location>
</feature>
<feature type="region of interest" description="Disordered" evidence="1">
    <location>
        <begin position="87"/>
        <end position="245"/>
    </location>
</feature>
<dbReference type="AlphaFoldDB" id="A0A9P0J7I2"/>
<evidence type="ECO:0000256" key="1">
    <source>
        <dbReference type="SAM" id="MobiDB-lite"/>
    </source>
</evidence>
<gene>
    <name evidence="2" type="ORF">APHIGO_LOCUS8433</name>
</gene>
<reference evidence="2" key="2">
    <citation type="submission" date="2022-10" db="EMBL/GenBank/DDBJ databases">
        <authorList>
            <consortium name="ENA_rothamsted_submissions"/>
            <consortium name="culmorum"/>
            <person name="King R."/>
        </authorList>
    </citation>
    <scope>NUCLEOTIDE SEQUENCE</scope>
</reference>
<proteinExistence type="predicted"/>
<accession>A0A9P0J7I2</accession>
<feature type="compositionally biased region" description="Basic and acidic residues" evidence="1">
    <location>
        <begin position="220"/>
        <end position="230"/>
    </location>
</feature>
<dbReference type="EMBL" id="OU899036">
    <property type="protein sequence ID" value="CAH1731778.1"/>
    <property type="molecule type" value="Genomic_DNA"/>
</dbReference>
<reference evidence="2" key="1">
    <citation type="submission" date="2022-02" db="EMBL/GenBank/DDBJ databases">
        <authorList>
            <person name="King R."/>
        </authorList>
    </citation>
    <scope>NUCLEOTIDE SEQUENCE</scope>
</reference>
<keyword evidence="3" id="KW-1185">Reference proteome</keyword>
<sequence length="245" mass="27190">MDGGNTTDVNSGADDSEDVTRIPLLLEFDETETVMEPLIADNDLSEAEVEIRTQEEPAQEVLATMPSADLPVATAVAVRLGSGADDDLSAAAEAEDDAGAENMDRRRRGRRHRSRRSRGRRSRSRSRRRRSRRGRSRSDRSESENSEMTVVVEIVDDDNVPTERAADRSRGGRKASRGRGDGRGRKAGGRRGVAKRAVTRGARKSTKRGRRGRKTAGGEPARRTLWTDRLRSRKTRRQQKAGRSK</sequence>
<feature type="compositionally biased region" description="Polar residues" evidence="1">
    <location>
        <begin position="1"/>
        <end position="10"/>
    </location>
</feature>